<organism evidence="6 7">
    <name type="scientific">Kibdelosporangium persicum</name>
    <dbReference type="NCBI Taxonomy" id="2698649"/>
    <lineage>
        <taxon>Bacteria</taxon>
        <taxon>Bacillati</taxon>
        <taxon>Actinomycetota</taxon>
        <taxon>Actinomycetes</taxon>
        <taxon>Pseudonocardiales</taxon>
        <taxon>Pseudonocardiaceae</taxon>
        <taxon>Kibdelosporangium</taxon>
    </lineage>
</organism>
<feature type="DNA-binding region" description="H-T-H motif" evidence="4">
    <location>
        <begin position="41"/>
        <end position="60"/>
    </location>
</feature>
<evidence type="ECO:0000313" key="7">
    <source>
        <dbReference type="Proteomes" id="UP000763557"/>
    </source>
</evidence>
<dbReference type="InterPro" id="IPR009057">
    <property type="entry name" value="Homeodomain-like_sf"/>
</dbReference>
<dbReference type="RefSeq" id="WP_173126257.1">
    <property type="nucleotide sequence ID" value="NZ_CBCSGW010000007.1"/>
</dbReference>
<evidence type="ECO:0000256" key="1">
    <source>
        <dbReference type="ARBA" id="ARBA00023015"/>
    </source>
</evidence>
<dbReference type="PANTHER" id="PTHR30055:SF234">
    <property type="entry name" value="HTH-TYPE TRANSCRIPTIONAL REGULATOR BETI"/>
    <property type="match status" value="1"/>
</dbReference>
<evidence type="ECO:0000256" key="3">
    <source>
        <dbReference type="ARBA" id="ARBA00023163"/>
    </source>
</evidence>
<feature type="domain" description="HTH tetR-type" evidence="5">
    <location>
        <begin position="18"/>
        <end position="78"/>
    </location>
</feature>
<dbReference type="PRINTS" id="PR00455">
    <property type="entry name" value="HTHTETR"/>
</dbReference>
<dbReference type="InterPro" id="IPR001647">
    <property type="entry name" value="HTH_TetR"/>
</dbReference>
<dbReference type="InterPro" id="IPR041490">
    <property type="entry name" value="KstR2_TetR_C"/>
</dbReference>
<dbReference type="Pfam" id="PF17932">
    <property type="entry name" value="TetR_C_24"/>
    <property type="match status" value="1"/>
</dbReference>
<dbReference type="SUPFAM" id="SSF48498">
    <property type="entry name" value="Tetracyclin repressor-like, C-terminal domain"/>
    <property type="match status" value="1"/>
</dbReference>
<name>A0ABX2F0H2_9PSEU</name>
<accession>A0ABX2F0H2</accession>
<evidence type="ECO:0000259" key="5">
    <source>
        <dbReference type="PROSITE" id="PS50977"/>
    </source>
</evidence>
<dbReference type="PROSITE" id="PS50977">
    <property type="entry name" value="HTH_TETR_2"/>
    <property type="match status" value="1"/>
</dbReference>
<dbReference type="InterPro" id="IPR036271">
    <property type="entry name" value="Tet_transcr_reg_TetR-rel_C_sf"/>
</dbReference>
<protein>
    <submittedName>
        <fullName evidence="6">HTH-type transcriptional regulator betI</fullName>
    </submittedName>
</protein>
<proteinExistence type="predicted"/>
<dbReference type="EMBL" id="JAAATY010000003">
    <property type="protein sequence ID" value="NRN64395.1"/>
    <property type="molecule type" value="Genomic_DNA"/>
</dbReference>
<dbReference type="Proteomes" id="UP000763557">
    <property type="component" value="Unassembled WGS sequence"/>
</dbReference>
<dbReference type="Gene3D" id="1.10.357.10">
    <property type="entry name" value="Tetracycline Repressor, domain 2"/>
    <property type="match status" value="1"/>
</dbReference>
<keyword evidence="2 4" id="KW-0238">DNA-binding</keyword>
<keyword evidence="1" id="KW-0805">Transcription regulation</keyword>
<gene>
    <name evidence="6" type="ORF">GC106_16010</name>
</gene>
<dbReference type="Gene3D" id="1.10.10.60">
    <property type="entry name" value="Homeodomain-like"/>
    <property type="match status" value="1"/>
</dbReference>
<evidence type="ECO:0000256" key="4">
    <source>
        <dbReference type="PROSITE-ProRule" id="PRU00335"/>
    </source>
</evidence>
<comment type="caution">
    <text evidence="6">The sequence shown here is derived from an EMBL/GenBank/DDBJ whole genome shotgun (WGS) entry which is preliminary data.</text>
</comment>
<dbReference type="PANTHER" id="PTHR30055">
    <property type="entry name" value="HTH-TYPE TRANSCRIPTIONAL REGULATOR RUTR"/>
    <property type="match status" value="1"/>
</dbReference>
<keyword evidence="3" id="KW-0804">Transcription</keyword>
<dbReference type="SUPFAM" id="SSF46689">
    <property type="entry name" value="Homeodomain-like"/>
    <property type="match status" value="1"/>
</dbReference>
<sequence length="206" mass="22905">MQPENERSGQGRRSFIEAARRAQIVQAAIETIAELGYTKASFARIARRAGVSAGLISYHFANREELINQVMITVHESMDADLTARIEGSTSHTESLRRLIEGYVHYCAAHPKELIAISRIAANATEAREWSEGQRDSTLGELEDMFRGGQESGEYRRFAPRVMALTLMAALENVSRELFERPDTDAAAFATELADLFDHATRGTTL</sequence>
<reference evidence="6 7" key="1">
    <citation type="submission" date="2020-01" db="EMBL/GenBank/DDBJ databases">
        <title>Kibdelosporangium persica a novel Actinomycetes from a hot desert in Iran.</title>
        <authorList>
            <person name="Safaei N."/>
            <person name="Zaburannyi N."/>
            <person name="Mueller R."/>
            <person name="Wink J."/>
        </authorList>
    </citation>
    <scope>NUCLEOTIDE SEQUENCE [LARGE SCALE GENOMIC DNA]</scope>
    <source>
        <strain evidence="6 7">4NS15</strain>
    </source>
</reference>
<evidence type="ECO:0000313" key="6">
    <source>
        <dbReference type="EMBL" id="NRN64395.1"/>
    </source>
</evidence>
<evidence type="ECO:0000256" key="2">
    <source>
        <dbReference type="ARBA" id="ARBA00023125"/>
    </source>
</evidence>
<dbReference type="Pfam" id="PF00440">
    <property type="entry name" value="TetR_N"/>
    <property type="match status" value="1"/>
</dbReference>
<keyword evidence="7" id="KW-1185">Reference proteome</keyword>
<dbReference type="InterPro" id="IPR050109">
    <property type="entry name" value="HTH-type_TetR-like_transc_reg"/>
</dbReference>